<evidence type="ECO:0000313" key="1">
    <source>
        <dbReference type="EMBL" id="PKY59364.1"/>
    </source>
</evidence>
<dbReference type="EMBL" id="LLXI01003512">
    <property type="protein sequence ID" value="PKY59364.1"/>
    <property type="molecule type" value="Genomic_DNA"/>
</dbReference>
<dbReference type="Proteomes" id="UP000234323">
    <property type="component" value="Unassembled WGS sequence"/>
</dbReference>
<proteinExistence type="predicted"/>
<name>A0A2I1HKE9_9GLOM</name>
<organism evidence="1 2">
    <name type="scientific">Rhizophagus irregularis</name>
    <dbReference type="NCBI Taxonomy" id="588596"/>
    <lineage>
        <taxon>Eukaryota</taxon>
        <taxon>Fungi</taxon>
        <taxon>Fungi incertae sedis</taxon>
        <taxon>Mucoromycota</taxon>
        <taxon>Glomeromycotina</taxon>
        <taxon>Glomeromycetes</taxon>
        <taxon>Glomerales</taxon>
        <taxon>Glomeraceae</taxon>
        <taxon>Rhizophagus</taxon>
    </lineage>
</organism>
<comment type="caution">
    <text evidence="1">The sequence shown here is derived from an EMBL/GenBank/DDBJ whole genome shotgun (WGS) entry which is preliminary data.</text>
</comment>
<dbReference type="AlphaFoldDB" id="A0A2I1HKE9"/>
<gene>
    <name evidence="1" type="ORF">RhiirA4_482040</name>
</gene>
<sequence length="80" mass="9223">MGNVSFCLQLVSSGLTVCILDPMTWIEKTTPFLRLWDTHRRIDLDGTYILGFSSITTLKFCFYSQCSRSCECLHDEWFGS</sequence>
<accession>A0A2I1HKE9</accession>
<evidence type="ECO:0000313" key="2">
    <source>
        <dbReference type="Proteomes" id="UP000234323"/>
    </source>
</evidence>
<keyword evidence="2" id="KW-1185">Reference proteome</keyword>
<protein>
    <submittedName>
        <fullName evidence="1">Uncharacterized protein</fullName>
    </submittedName>
</protein>
<reference evidence="1 2" key="1">
    <citation type="submission" date="2015-10" db="EMBL/GenBank/DDBJ databases">
        <title>Genome analyses suggest a sexual origin of heterokaryosis in a supposedly ancient asexual fungus.</title>
        <authorList>
            <person name="Ropars J."/>
            <person name="Sedzielewska K."/>
            <person name="Noel J."/>
            <person name="Charron P."/>
            <person name="Farinelli L."/>
            <person name="Marton T."/>
            <person name="Kruger M."/>
            <person name="Pelin A."/>
            <person name="Brachmann A."/>
            <person name="Corradi N."/>
        </authorList>
    </citation>
    <scope>NUCLEOTIDE SEQUENCE [LARGE SCALE GENOMIC DNA]</scope>
    <source>
        <strain evidence="1 2">A4</strain>
    </source>
</reference>